<dbReference type="SUPFAM" id="SSF51182">
    <property type="entry name" value="RmlC-like cupins"/>
    <property type="match status" value="1"/>
</dbReference>
<organism evidence="2">
    <name type="scientific">marine metagenome</name>
    <dbReference type="NCBI Taxonomy" id="408172"/>
    <lineage>
        <taxon>unclassified sequences</taxon>
        <taxon>metagenomes</taxon>
        <taxon>ecological metagenomes</taxon>
    </lineage>
</organism>
<evidence type="ECO:0000313" key="2">
    <source>
        <dbReference type="EMBL" id="SVB26905.1"/>
    </source>
</evidence>
<evidence type="ECO:0000259" key="1">
    <source>
        <dbReference type="Pfam" id="PF07883"/>
    </source>
</evidence>
<dbReference type="InterPro" id="IPR011051">
    <property type="entry name" value="RmlC_Cupin_sf"/>
</dbReference>
<dbReference type="Pfam" id="PF07883">
    <property type="entry name" value="Cupin_2"/>
    <property type="match status" value="1"/>
</dbReference>
<sequence>MGWNVVKEDERYIVTDNDTLKRLVTSTTELNASHSTTGHSHVGQEEVYIFRSGSGEMEINEKRFEVNAGDIIFIEDGDFH</sequence>
<name>A0A382CLE4_9ZZZZ</name>
<gene>
    <name evidence="2" type="ORF">METZ01_LOCUS179759</name>
</gene>
<proteinExistence type="predicted"/>
<accession>A0A382CLE4</accession>
<dbReference type="AlphaFoldDB" id="A0A382CLE4"/>
<reference evidence="2" key="1">
    <citation type="submission" date="2018-05" db="EMBL/GenBank/DDBJ databases">
        <authorList>
            <person name="Lanie J.A."/>
            <person name="Ng W.-L."/>
            <person name="Kazmierczak K.M."/>
            <person name="Andrzejewski T.M."/>
            <person name="Davidsen T.M."/>
            <person name="Wayne K.J."/>
            <person name="Tettelin H."/>
            <person name="Glass J.I."/>
            <person name="Rusch D."/>
            <person name="Podicherti R."/>
            <person name="Tsui H.-C.T."/>
            <person name="Winkler M.E."/>
        </authorList>
    </citation>
    <scope>NUCLEOTIDE SEQUENCE</scope>
</reference>
<dbReference type="EMBL" id="UINC01035078">
    <property type="protein sequence ID" value="SVB26905.1"/>
    <property type="molecule type" value="Genomic_DNA"/>
</dbReference>
<dbReference type="InterPro" id="IPR013096">
    <property type="entry name" value="Cupin_2"/>
</dbReference>
<dbReference type="Gene3D" id="2.60.120.10">
    <property type="entry name" value="Jelly Rolls"/>
    <property type="match status" value="1"/>
</dbReference>
<dbReference type="InterPro" id="IPR014710">
    <property type="entry name" value="RmlC-like_jellyroll"/>
</dbReference>
<feature type="domain" description="Cupin type-2" evidence="1">
    <location>
        <begin position="29"/>
        <end position="80"/>
    </location>
</feature>
<feature type="non-terminal residue" evidence="2">
    <location>
        <position position="80"/>
    </location>
</feature>
<protein>
    <recommendedName>
        <fullName evidence="1">Cupin type-2 domain-containing protein</fullName>
    </recommendedName>
</protein>